<dbReference type="InterPro" id="IPR040836">
    <property type="entry name" value="SAVED"/>
</dbReference>
<evidence type="ECO:0000259" key="1">
    <source>
        <dbReference type="Pfam" id="PF18145"/>
    </source>
</evidence>
<gene>
    <name evidence="2" type="ORF">BN8_p06821</name>
</gene>
<dbReference type="Proteomes" id="UP000009309">
    <property type="component" value="Plasmid pFLIM01"/>
</dbReference>
<dbReference type="Pfam" id="PF18145">
    <property type="entry name" value="SAVED"/>
    <property type="match status" value="1"/>
</dbReference>
<sequence>MRITTAMKAKNRKEIPNSVLTRLWARSAGRCAYTGCNEVLWEDILTRRNYNQAYIAHIIAAEPDGPRGDDILSPKLCQDYENLMLLCDRHHRLIDRVDVAGHPPNRLYEMKLAHEDRMDRLTGIQENKKSQIILYLANVGPQTPALSNDIACETITPAYYPASSRAIDLAYRNSVNRDHDPAYWQIEEHNLINQYKEKVAPLCSDGSTAHFSIFAFAPQPLLIKLGALLGDAHAMDIYQRHRQPPSWKWQLPTETVIYRVIPPAEDLPTVALNISLSARINNDRIYKTLGANCSIWTITIDSPNLHFVRSPTQLAAFRQIARSVYDEVNFKYGQPTPLHVFPAMPNSLAIEFGRSRLPKVDVPLVVYDNNKETDGFSKALTIN</sequence>
<name>I2GU24_9BACT</name>
<feature type="domain" description="SMODS-associated and fused to various effectors" evidence="1">
    <location>
        <begin position="193"/>
        <end position="382"/>
    </location>
</feature>
<geneLocation type="plasmid" evidence="2 3">
    <name>pFLIM01</name>
</geneLocation>
<dbReference type="NCBIfam" id="NF033611">
    <property type="entry name" value="SAVED"/>
    <property type="match status" value="1"/>
</dbReference>
<proteinExistence type="predicted"/>
<organism evidence="2 3">
    <name type="scientific">Fibrisoma limi BUZ 3</name>
    <dbReference type="NCBI Taxonomy" id="1185876"/>
    <lineage>
        <taxon>Bacteria</taxon>
        <taxon>Pseudomonadati</taxon>
        <taxon>Bacteroidota</taxon>
        <taxon>Cytophagia</taxon>
        <taxon>Cytophagales</taxon>
        <taxon>Spirosomataceae</taxon>
        <taxon>Fibrisoma</taxon>
    </lineage>
</organism>
<reference evidence="2 3" key="1">
    <citation type="journal article" date="2012" name="J. Bacteriol.">
        <title>Genome Sequence of the Filamentous Bacterium Fibrisoma limi BUZ 3T.</title>
        <authorList>
            <person name="Filippini M."/>
            <person name="Qi W."/>
            <person name="Jaenicke S."/>
            <person name="Goesmann A."/>
            <person name="Smits T.H."/>
            <person name="Bagheri H.C."/>
        </authorList>
    </citation>
    <scope>NUCLEOTIDE SEQUENCE [LARGE SCALE GENOMIC DNA]</scope>
    <source>
        <strain evidence="3">BUZ 3T</strain>
        <plasmid evidence="2 3">pFLIM01</plasmid>
    </source>
</reference>
<accession>I2GU24</accession>
<protein>
    <recommendedName>
        <fullName evidence="1">SMODS-associated and fused to various effectors domain-containing protein</fullName>
    </recommendedName>
</protein>
<dbReference type="AlphaFoldDB" id="I2GU24"/>
<keyword evidence="2" id="KW-0614">Plasmid</keyword>
<evidence type="ECO:0000313" key="2">
    <source>
        <dbReference type="EMBL" id="CCH57625.1"/>
    </source>
</evidence>
<keyword evidence="3" id="KW-1185">Reference proteome</keyword>
<dbReference type="EMBL" id="HE805916">
    <property type="protein sequence ID" value="CCH57625.1"/>
    <property type="molecule type" value="Genomic_DNA"/>
</dbReference>
<evidence type="ECO:0000313" key="3">
    <source>
        <dbReference type="Proteomes" id="UP000009309"/>
    </source>
</evidence>